<name>F5RBI2_METUF</name>
<comment type="caution">
    <text evidence="3">The sequence shown here is derived from an EMBL/GenBank/DDBJ whole genome shotgun (WGS) entry which is preliminary data.</text>
</comment>
<feature type="chain" id="PRO_5003331396" description="Ice-binding protein C-terminal domain-containing protein" evidence="1">
    <location>
        <begin position="21"/>
        <end position="237"/>
    </location>
</feature>
<dbReference type="EMBL" id="AFHG01000043">
    <property type="protein sequence ID" value="EGK72153.1"/>
    <property type="molecule type" value="Genomic_DNA"/>
</dbReference>
<dbReference type="Proteomes" id="UP000005019">
    <property type="component" value="Unassembled WGS sequence"/>
</dbReference>
<dbReference type="OrthoDB" id="8561950at2"/>
<keyword evidence="1" id="KW-0732">Signal</keyword>
<keyword evidence="4" id="KW-1185">Reference proteome</keyword>
<protein>
    <recommendedName>
        <fullName evidence="2">Ice-binding protein C-terminal domain-containing protein</fullName>
    </recommendedName>
</protein>
<evidence type="ECO:0000313" key="3">
    <source>
        <dbReference type="EMBL" id="EGK72153.1"/>
    </source>
</evidence>
<proteinExistence type="predicted"/>
<reference evidence="3 4" key="1">
    <citation type="journal article" date="2011" name="J. Bacteriol.">
        <title>Genome sequence of Methyloversatilis universalis FAM5T, a methylotrophic representative of the order Rhodocyclales.</title>
        <authorList>
            <person name="Kittichotirat W."/>
            <person name="Good N.M."/>
            <person name="Hall R."/>
            <person name="Bringel F."/>
            <person name="Lajus A."/>
            <person name="Medigue C."/>
            <person name="Smalley N.E."/>
            <person name="Beck D."/>
            <person name="Bumgarner R."/>
            <person name="Vuilleumier S."/>
            <person name="Kalyuzhnaya M.G."/>
        </authorList>
    </citation>
    <scope>NUCLEOTIDE SEQUENCE [LARGE SCALE GENOMIC DNA]</scope>
    <source>
        <strain evidence="4">ATCC BAA-1314 / JCM 13912 / FAM5</strain>
    </source>
</reference>
<gene>
    <name evidence="3" type="ORF">METUNv1_01625</name>
</gene>
<dbReference type="AlphaFoldDB" id="F5RBI2"/>
<organism evidence="3 4">
    <name type="scientific">Methyloversatilis universalis (strain ATCC BAA-1314 / DSM 25237 / JCM 13912 / CCUG 52030 / FAM5)</name>
    <dbReference type="NCBI Taxonomy" id="1000565"/>
    <lineage>
        <taxon>Bacteria</taxon>
        <taxon>Pseudomonadati</taxon>
        <taxon>Pseudomonadota</taxon>
        <taxon>Betaproteobacteria</taxon>
        <taxon>Nitrosomonadales</taxon>
        <taxon>Sterolibacteriaceae</taxon>
        <taxon>Methyloversatilis</taxon>
    </lineage>
</organism>
<dbReference type="STRING" id="1000565.METUNv1_01625"/>
<dbReference type="RefSeq" id="WP_008060599.1">
    <property type="nucleotide sequence ID" value="NZ_AFHG01000043.1"/>
</dbReference>
<dbReference type="InterPro" id="IPR013424">
    <property type="entry name" value="Ice-binding_C"/>
</dbReference>
<evidence type="ECO:0000256" key="1">
    <source>
        <dbReference type="SAM" id="SignalP"/>
    </source>
</evidence>
<feature type="domain" description="Ice-binding protein C-terminal" evidence="2">
    <location>
        <begin position="212"/>
        <end position="236"/>
    </location>
</feature>
<accession>F5RBI2</accession>
<evidence type="ECO:0000313" key="4">
    <source>
        <dbReference type="Proteomes" id="UP000005019"/>
    </source>
</evidence>
<dbReference type="Pfam" id="PF07589">
    <property type="entry name" value="PEP-CTERM"/>
    <property type="match status" value="1"/>
</dbReference>
<dbReference type="NCBIfam" id="TIGR02595">
    <property type="entry name" value="PEP_CTERM"/>
    <property type="match status" value="1"/>
</dbReference>
<sequence length="237" mass="25065">MKPIPLIASLILGLSALSHAGGAAAAPIVLSTLPSWNGTDSIGEFGAAGFSAWGQFFRAPTGVNRMLDFTFVLSDAIQGSDATPVPVTFQAYLVPYDIAARRITGPALYTSAPVTVPLTDGLQFVPYTFDMDVEVAAASGYLMFLFANNYELRIPLDSRLRLATAGESLPVGAYNFVLDADASLDRVLAAQWFSLAGPDLAFSATFDNRPTDVPEPGTLALLAGAGLAGGWMRRRRT</sequence>
<feature type="signal peptide" evidence="1">
    <location>
        <begin position="1"/>
        <end position="20"/>
    </location>
</feature>
<evidence type="ECO:0000259" key="2">
    <source>
        <dbReference type="Pfam" id="PF07589"/>
    </source>
</evidence>